<dbReference type="SUPFAM" id="SSF53474">
    <property type="entry name" value="alpha/beta-Hydrolases"/>
    <property type="match status" value="1"/>
</dbReference>
<comment type="similarity">
    <text evidence="1 3">Belongs to the type-B carboxylesterase/lipase family.</text>
</comment>
<feature type="chain" id="PRO_5040540069" description="Carboxylic ester hydrolase" evidence="3">
    <location>
        <begin position="22"/>
        <end position="544"/>
    </location>
</feature>
<name>A0A9P3G753_9APHY</name>
<feature type="domain" description="Carboxylesterase type B" evidence="4">
    <location>
        <begin position="27"/>
        <end position="517"/>
    </location>
</feature>
<dbReference type="PROSITE" id="PS00941">
    <property type="entry name" value="CARBOXYLESTERASE_B_2"/>
    <property type="match status" value="1"/>
</dbReference>
<gene>
    <name evidence="5" type="ORF">PsYK624_055620</name>
</gene>
<proteinExistence type="inferred from homology"/>
<evidence type="ECO:0000256" key="3">
    <source>
        <dbReference type="RuleBase" id="RU361235"/>
    </source>
</evidence>
<keyword evidence="6" id="KW-1185">Reference proteome</keyword>
<dbReference type="Pfam" id="PF00135">
    <property type="entry name" value="COesterase"/>
    <property type="match status" value="1"/>
</dbReference>
<feature type="signal peptide" evidence="3">
    <location>
        <begin position="1"/>
        <end position="21"/>
    </location>
</feature>
<dbReference type="InterPro" id="IPR019826">
    <property type="entry name" value="Carboxylesterase_B_AS"/>
</dbReference>
<dbReference type="PANTHER" id="PTHR11559">
    <property type="entry name" value="CARBOXYLESTERASE"/>
    <property type="match status" value="1"/>
</dbReference>
<dbReference type="InterPro" id="IPR002018">
    <property type="entry name" value="CarbesteraseB"/>
</dbReference>
<dbReference type="InterPro" id="IPR029058">
    <property type="entry name" value="AB_hydrolase_fold"/>
</dbReference>
<keyword evidence="3" id="KW-0732">Signal</keyword>
<dbReference type="Proteomes" id="UP000703269">
    <property type="component" value="Unassembled WGS sequence"/>
</dbReference>
<organism evidence="5 6">
    <name type="scientific">Phanerochaete sordida</name>
    <dbReference type="NCBI Taxonomy" id="48140"/>
    <lineage>
        <taxon>Eukaryota</taxon>
        <taxon>Fungi</taxon>
        <taxon>Dikarya</taxon>
        <taxon>Basidiomycota</taxon>
        <taxon>Agaricomycotina</taxon>
        <taxon>Agaricomycetes</taxon>
        <taxon>Polyporales</taxon>
        <taxon>Phanerochaetaceae</taxon>
        <taxon>Phanerochaete</taxon>
    </lineage>
</organism>
<evidence type="ECO:0000313" key="6">
    <source>
        <dbReference type="Proteomes" id="UP000703269"/>
    </source>
</evidence>
<dbReference type="InterPro" id="IPR050309">
    <property type="entry name" value="Type-B_Carboxylest/Lipase"/>
</dbReference>
<dbReference type="AlphaFoldDB" id="A0A9P3G753"/>
<dbReference type="OrthoDB" id="408631at2759"/>
<dbReference type="PROSITE" id="PS00122">
    <property type="entry name" value="CARBOXYLESTERASE_B_1"/>
    <property type="match status" value="1"/>
</dbReference>
<dbReference type="Gene3D" id="3.40.50.1820">
    <property type="entry name" value="alpha/beta hydrolase"/>
    <property type="match status" value="1"/>
</dbReference>
<accession>A0A9P3G753</accession>
<dbReference type="InterPro" id="IPR019819">
    <property type="entry name" value="Carboxylesterase_B_CS"/>
</dbReference>
<evidence type="ECO:0000313" key="5">
    <source>
        <dbReference type="EMBL" id="GJE89461.1"/>
    </source>
</evidence>
<dbReference type="EC" id="3.1.1.-" evidence="3"/>
<evidence type="ECO:0000256" key="1">
    <source>
        <dbReference type="ARBA" id="ARBA00005964"/>
    </source>
</evidence>
<comment type="caution">
    <text evidence="5">The sequence shown here is derived from an EMBL/GenBank/DDBJ whole genome shotgun (WGS) entry which is preliminary data.</text>
</comment>
<evidence type="ECO:0000259" key="4">
    <source>
        <dbReference type="Pfam" id="PF00135"/>
    </source>
</evidence>
<dbReference type="GO" id="GO:0016787">
    <property type="term" value="F:hydrolase activity"/>
    <property type="evidence" value="ECO:0007669"/>
    <property type="project" value="UniProtKB-KW"/>
</dbReference>
<sequence>MARVLLSLALSALLATVFVAGSPDASLQIKTTSGTFQGVSAGSPNNTDKWLGIPFAQAPVGSLRFKAPVAITKPSRSVKVANRFGNSCPQEPSDSLGAPMGEDCLFLNVWRPAGTQPDAKLPVLVWFYGGAFMNGAASSPSFDPTRIINRSANISKPIIFVSVNYRVNSFGFLASSHVPPEDLNAGFLDQRQALAFLQENIAAFGGDPKKVTIWGQSAGAGSAEAQILFPAKESLFRAAIFDSSTGPFKTAPPVSTYDEPGKPFALLTKAVGCTSGLGSFECLQRVPFETLLNATNTLTDERLNSQLWQPAVGPAGSFVSVRPSVKIASGDFLHVPILAGTNLNEGTTFSKSVLGLSTPASDESAAFDTFVRDLLIDPSTVTGSTFSTLHELYPADDAALGGAFNTGDSLFDRAEAWYTDNMYLSPRRLLFGKAAPLQPLFGYFFTEFIPGNNRTLGVFHGSELSLIFGPVPNPVENEFANQLTDFYINFVTDLHPGAPWPQYTLESKQVLQLQRDNITVIPDDFLITKTNFLNSKEVLAQMQK</sequence>
<dbReference type="EMBL" id="BPQB01000013">
    <property type="protein sequence ID" value="GJE89461.1"/>
    <property type="molecule type" value="Genomic_DNA"/>
</dbReference>
<evidence type="ECO:0000256" key="2">
    <source>
        <dbReference type="ARBA" id="ARBA00022801"/>
    </source>
</evidence>
<reference evidence="5 6" key="1">
    <citation type="submission" date="2021-08" db="EMBL/GenBank/DDBJ databases">
        <title>Draft Genome Sequence of Phanerochaete sordida strain YK-624.</title>
        <authorList>
            <person name="Mori T."/>
            <person name="Dohra H."/>
            <person name="Suzuki T."/>
            <person name="Kawagishi H."/>
            <person name="Hirai H."/>
        </authorList>
    </citation>
    <scope>NUCLEOTIDE SEQUENCE [LARGE SCALE GENOMIC DNA]</scope>
    <source>
        <strain evidence="5 6">YK-624</strain>
    </source>
</reference>
<protein>
    <recommendedName>
        <fullName evidence="3">Carboxylic ester hydrolase</fullName>
        <ecNumber evidence="3">3.1.1.-</ecNumber>
    </recommendedName>
</protein>
<keyword evidence="2 3" id="KW-0378">Hydrolase</keyword>